<proteinExistence type="predicted"/>
<keyword evidence="3" id="KW-1185">Reference proteome</keyword>
<gene>
    <name evidence="2" type="ORF">AGERDE_LOCUS10115</name>
</gene>
<dbReference type="SUPFAM" id="SSF56672">
    <property type="entry name" value="DNA/RNA polymerases"/>
    <property type="match status" value="1"/>
</dbReference>
<name>A0A9N9GNQ6_9GLOM</name>
<dbReference type="AlphaFoldDB" id="A0A9N9GNQ6"/>
<dbReference type="OrthoDB" id="2448050at2759"/>
<comment type="caution">
    <text evidence="2">The sequence shown here is derived from an EMBL/GenBank/DDBJ whole genome shotgun (WGS) entry which is preliminary data.</text>
</comment>
<reference evidence="2" key="1">
    <citation type="submission" date="2021-06" db="EMBL/GenBank/DDBJ databases">
        <authorList>
            <person name="Kallberg Y."/>
            <person name="Tangrot J."/>
            <person name="Rosling A."/>
        </authorList>
    </citation>
    <scope>NUCLEOTIDE SEQUENCE</scope>
    <source>
        <strain evidence="2">MT106</strain>
    </source>
</reference>
<evidence type="ECO:0000313" key="3">
    <source>
        <dbReference type="Proteomes" id="UP000789831"/>
    </source>
</evidence>
<dbReference type="Gene3D" id="3.10.10.10">
    <property type="entry name" value="HIV Type 1 Reverse Transcriptase, subunit A, domain 1"/>
    <property type="match status" value="1"/>
</dbReference>
<sequence length="222" mass="25678">MDLYGIAGKQNFEKITSRNYQKAFDETGEATSRKKLHTDIQALINYLERQNNIIPTFIQGYFKSDKISQELIQAVLKFRDNVSTEKDDKRESQDYSVSSVSKNPSSQLTSFRNTSDIEVRLESGFSHLERALRTLFEHCKQLPAESLLHAWVIDLDDREAGMRIEFELGRTNLVQHQIDTGDKRPIRQKAYRATLPDQEFIHDEVQRMLNAGIIRRSNSPLS</sequence>
<evidence type="ECO:0000256" key="1">
    <source>
        <dbReference type="SAM" id="MobiDB-lite"/>
    </source>
</evidence>
<feature type="region of interest" description="Disordered" evidence="1">
    <location>
        <begin position="87"/>
        <end position="108"/>
    </location>
</feature>
<dbReference type="EMBL" id="CAJVPL010002901">
    <property type="protein sequence ID" value="CAG8622104.1"/>
    <property type="molecule type" value="Genomic_DNA"/>
</dbReference>
<dbReference type="InterPro" id="IPR043502">
    <property type="entry name" value="DNA/RNA_pol_sf"/>
</dbReference>
<evidence type="ECO:0000313" key="2">
    <source>
        <dbReference type="EMBL" id="CAG8622104.1"/>
    </source>
</evidence>
<organism evidence="2 3">
    <name type="scientific">Ambispora gerdemannii</name>
    <dbReference type="NCBI Taxonomy" id="144530"/>
    <lineage>
        <taxon>Eukaryota</taxon>
        <taxon>Fungi</taxon>
        <taxon>Fungi incertae sedis</taxon>
        <taxon>Mucoromycota</taxon>
        <taxon>Glomeromycotina</taxon>
        <taxon>Glomeromycetes</taxon>
        <taxon>Archaeosporales</taxon>
        <taxon>Ambisporaceae</taxon>
        <taxon>Ambispora</taxon>
    </lineage>
</organism>
<dbReference type="Proteomes" id="UP000789831">
    <property type="component" value="Unassembled WGS sequence"/>
</dbReference>
<accession>A0A9N9GNQ6</accession>
<feature type="compositionally biased region" description="Low complexity" evidence="1">
    <location>
        <begin position="96"/>
        <end position="106"/>
    </location>
</feature>
<protein>
    <submittedName>
        <fullName evidence="2">7032_t:CDS:1</fullName>
    </submittedName>
</protein>